<reference evidence="8" key="3">
    <citation type="submission" date="2025-09" db="UniProtKB">
        <authorList>
            <consortium name="Ensembl"/>
        </authorList>
    </citation>
    <scope>IDENTIFICATION</scope>
</reference>
<dbReference type="InterPro" id="IPR033773">
    <property type="entry name" value="CBX7_C"/>
</dbReference>
<dbReference type="InterPro" id="IPR000953">
    <property type="entry name" value="Chromo/chromo_shadow_dom"/>
</dbReference>
<dbReference type="PANTHER" id="PTHR47277">
    <property type="entry name" value="CHROMOBOX PROTEIN HOMOLOG 7"/>
    <property type="match status" value="1"/>
</dbReference>
<feature type="compositionally biased region" description="Basic and acidic residues" evidence="6">
    <location>
        <begin position="232"/>
        <end position="242"/>
    </location>
</feature>
<name>A0A667WG10_9TELE</name>
<evidence type="ECO:0000256" key="1">
    <source>
        <dbReference type="ARBA" id="ARBA00004123"/>
    </source>
</evidence>
<dbReference type="SUPFAM" id="SSF54160">
    <property type="entry name" value="Chromo domain-like"/>
    <property type="match status" value="1"/>
</dbReference>
<evidence type="ECO:0000256" key="4">
    <source>
        <dbReference type="ARBA" id="ARBA00023163"/>
    </source>
</evidence>
<evidence type="ECO:0000313" key="8">
    <source>
        <dbReference type="Ensembl" id="ENSMMDP00005004130.1"/>
    </source>
</evidence>
<evidence type="ECO:0000259" key="7">
    <source>
        <dbReference type="PROSITE" id="PS50013"/>
    </source>
</evidence>
<keyword evidence="4" id="KW-0804">Transcription</keyword>
<dbReference type="InterPro" id="IPR043000">
    <property type="entry name" value="CBX7"/>
</dbReference>
<dbReference type="PANTHER" id="PTHR47277:SF1">
    <property type="entry name" value="CHROMOBOX PROTEIN HOMOLOG 7"/>
    <property type="match status" value="1"/>
</dbReference>
<organism evidence="8 9">
    <name type="scientific">Myripristis murdjan</name>
    <name type="common">pinecone soldierfish</name>
    <dbReference type="NCBI Taxonomy" id="586833"/>
    <lineage>
        <taxon>Eukaryota</taxon>
        <taxon>Metazoa</taxon>
        <taxon>Chordata</taxon>
        <taxon>Craniata</taxon>
        <taxon>Vertebrata</taxon>
        <taxon>Euteleostomi</taxon>
        <taxon>Actinopterygii</taxon>
        <taxon>Neopterygii</taxon>
        <taxon>Teleostei</taxon>
        <taxon>Neoteleostei</taxon>
        <taxon>Acanthomorphata</taxon>
        <taxon>Holocentriformes</taxon>
        <taxon>Holocentridae</taxon>
        <taxon>Myripristis</taxon>
    </lineage>
</organism>
<dbReference type="InterPro" id="IPR023780">
    <property type="entry name" value="Chromo_domain"/>
</dbReference>
<dbReference type="InterPro" id="IPR016197">
    <property type="entry name" value="Chromo-like_dom_sf"/>
</dbReference>
<dbReference type="Proteomes" id="UP000472263">
    <property type="component" value="Chromosome 8"/>
</dbReference>
<dbReference type="CDD" id="cd18646">
    <property type="entry name" value="CD_Cbx7"/>
    <property type="match status" value="1"/>
</dbReference>
<dbReference type="Gene3D" id="2.40.50.40">
    <property type="match status" value="1"/>
</dbReference>
<dbReference type="PROSITE" id="PS00598">
    <property type="entry name" value="CHROMO_1"/>
    <property type="match status" value="1"/>
</dbReference>
<dbReference type="GeneTree" id="ENSGT00940000158365"/>
<comment type="subcellular location">
    <subcellularLocation>
        <location evidence="1">Nucleus</location>
    </subcellularLocation>
</comment>
<dbReference type="GO" id="GO:0000122">
    <property type="term" value="P:negative regulation of transcription by RNA polymerase II"/>
    <property type="evidence" value="ECO:0007669"/>
    <property type="project" value="TreeGrafter"/>
</dbReference>
<evidence type="ECO:0000256" key="3">
    <source>
        <dbReference type="ARBA" id="ARBA00023015"/>
    </source>
</evidence>
<dbReference type="SMART" id="SM00298">
    <property type="entry name" value="CHROMO"/>
    <property type="match status" value="1"/>
</dbReference>
<accession>A0A667WG10</accession>
<keyword evidence="9" id="KW-1185">Reference proteome</keyword>
<feature type="compositionally biased region" description="Polar residues" evidence="6">
    <location>
        <begin position="184"/>
        <end position="193"/>
    </location>
</feature>
<feature type="region of interest" description="Disordered" evidence="6">
    <location>
        <begin position="108"/>
        <end position="321"/>
    </location>
</feature>
<dbReference type="Pfam" id="PF00385">
    <property type="entry name" value="Chromo"/>
    <property type="match status" value="1"/>
</dbReference>
<feature type="compositionally biased region" description="Basic and acidic residues" evidence="6">
    <location>
        <begin position="167"/>
        <end position="183"/>
    </location>
</feature>
<dbReference type="PROSITE" id="PS50013">
    <property type="entry name" value="CHROMO_2"/>
    <property type="match status" value="1"/>
</dbReference>
<evidence type="ECO:0000256" key="5">
    <source>
        <dbReference type="ARBA" id="ARBA00023242"/>
    </source>
</evidence>
<feature type="compositionally biased region" description="Basic and acidic residues" evidence="6">
    <location>
        <begin position="139"/>
        <end position="154"/>
    </location>
</feature>
<dbReference type="GO" id="GO:0035102">
    <property type="term" value="C:PRC1 complex"/>
    <property type="evidence" value="ECO:0007669"/>
    <property type="project" value="InterPro"/>
</dbReference>
<dbReference type="InterPro" id="IPR017984">
    <property type="entry name" value="Chromo_dom_subgr"/>
</dbReference>
<dbReference type="InParanoid" id="A0A667WG10"/>
<feature type="region of interest" description="Disordered" evidence="6">
    <location>
        <begin position="349"/>
        <end position="373"/>
    </location>
</feature>
<evidence type="ECO:0000256" key="6">
    <source>
        <dbReference type="SAM" id="MobiDB-lite"/>
    </source>
</evidence>
<evidence type="ECO:0000256" key="2">
    <source>
        <dbReference type="ARBA" id="ARBA00022491"/>
    </source>
</evidence>
<keyword evidence="3" id="KW-0805">Transcription regulation</keyword>
<dbReference type="Ensembl" id="ENSMMDT00005004243.1">
    <property type="protein sequence ID" value="ENSMMDP00005004130.1"/>
    <property type="gene ID" value="ENSMMDG00005002281.1"/>
</dbReference>
<dbReference type="AlphaFoldDB" id="A0A667WG10"/>
<feature type="compositionally biased region" description="Polar residues" evidence="6">
    <location>
        <begin position="296"/>
        <end position="321"/>
    </location>
</feature>
<sequence>MELSSIGDQVFAVESITKKRVRKGNVEYLLKWQGWPPKYSTWEPEDHILDPRLVLAYEEKEEKDRALAYRRKGLRPRRLVLRNIFAMDLRSAHKVPEKPSSRLRLSLTRSMSTDVDQGERGNMYRRLARRKSKQRVSKRGSDCRDKAPRPRKEEQEEPMEQDWASTTEEKKQEPECITKETHQDSLCGQSECSTPPVLEREDLETEVKTDVKPTAVGGASDTEAGEAVVTDRPGRETSETRQEQISMCDQSEDCASVPEAGPKDTVTVGNRLDSDSNMGAELGTRARTPAGELETESANPKSDSGASQPEPESQSRKNNTTSVIVSVQGTSRTADDSFTVCAVAEGRKKEMRGDNQSVATTTHRPGSHAAAAGNPGKVIVTDVTINSLTVTFKEAMVAQGFFKGC</sequence>
<protein>
    <submittedName>
        <fullName evidence="8">Chromobox homolog 7a</fullName>
    </submittedName>
</protein>
<evidence type="ECO:0000313" key="9">
    <source>
        <dbReference type="Proteomes" id="UP000472263"/>
    </source>
</evidence>
<reference evidence="8" key="1">
    <citation type="submission" date="2019-06" db="EMBL/GenBank/DDBJ databases">
        <authorList>
            <consortium name="Wellcome Sanger Institute Data Sharing"/>
        </authorList>
    </citation>
    <scope>NUCLEOTIDE SEQUENCE [LARGE SCALE GENOMIC DNA]</scope>
</reference>
<feature type="domain" description="Chromo" evidence="7">
    <location>
        <begin position="11"/>
        <end position="69"/>
    </location>
</feature>
<keyword evidence="2" id="KW-0678">Repressor</keyword>
<dbReference type="FunFam" id="2.40.50.40:FF:000006">
    <property type="entry name" value="Chromobox protein homolog 7"/>
    <property type="match status" value="1"/>
</dbReference>
<dbReference type="OrthoDB" id="1918685at2759"/>
<feature type="compositionally biased region" description="Polar residues" evidence="6">
    <location>
        <begin position="354"/>
        <end position="364"/>
    </location>
</feature>
<keyword evidence="5" id="KW-0539">Nucleus</keyword>
<proteinExistence type="predicted"/>
<gene>
    <name evidence="8" type="primary">cbx7a</name>
</gene>
<feature type="compositionally biased region" description="Basic residues" evidence="6">
    <location>
        <begin position="126"/>
        <end position="138"/>
    </location>
</feature>
<dbReference type="InterPro" id="IPR023779">
    <property type="entry name" value="Chromodomain_CS"/>
</dbReference>
<dbReference type="PRINTS" id="PR00504">
    <property type="entry name" value="CHROMODOMAIN"/>
</dbReference>
<reference evidence="8" key="2">
    <citation type="submission" date="2025-08" db="UniProtKB">
        <authorList>
            <consortium name="Ensembl"/>
        </authorList>
    </citation>
    <scope>IDENTIFICATION</scope>
</reference>
<dbReference type="Pfam" id="PF17218">
    <property type="entry name" value="CBX7_C"/>
    <property type="match status" value="1"/>
</dbReference>